<dbReference type="CDD" id="cd09272">
    <property type="entry name" value="RNase_HI_RT_Ty1"/>
    <property type="match status" value="1"/>
</dbReference>
<dbReference type="Proteomes" id="UP000037035">
    <property type="component" value="Unassembled WGS sequence"/>
</dbReference>
<dbReference type="EMBL" id="LAVV01004265">
    <property type="protein sequence ID" value="KNZ61568.1"/>
    <property type="molecule type" value="Genomic_DNA"/>
</dbReference>
<evidence type="ECO:0000313" key="2">
    <source>
        <dbReference type="Proteomes" id="UP000037035"/>
    </source>
</evidence>
<keyword evidence="2" id="KW-1185">Reference proteome</keyword>
<dbReference type="OrthoDB" id="1165331at2759"/>
<organism evidence="1 2">
    <name type="scientific">Puccinia sorghi</name>
    <dbReference type="NCBI Taxonomy" id="27349"/>
    <lineage>
        <taxon>Eukaryota</taxon>
        <taxon>Fungi</taxon>
        <taxon>Dikarya</taxon>
        <taxon>Basidiomycota</taxon>
        <taxon>Pucciniomycotina</taxon>
        <taxon>Pucciniomycetes</taxon>
        <taxon>Pucciniales</taxon>
        <taxon>Pucciniaceae</taxon>
        <taxon>Puccinia</taxon>
    </lineage>
</organism>
<comment type="caution">
    <text evidence="1">The sequence shown here is derived from an EMBL/GenBank/DDBJ whole genome shotgun (WGS) entry which is preliminary data.</text>
</comment>
<evidence type="ECO:0000313" key="1">
    <source>
        <dbReference type="EMBL" id="KNZ61568.1"/>
    </source>
</evidence>
<dbReference type="PANTHER" id="PTHR11439">
    <property type="entry name" value="GAG-POL-RELATED RETROTRANSPOSON"/>
    <property type="match status" value="1"/>
</dbReference>
<accession>A0A0L6VLB8</accession>
<name>A0A0L6VLB8_9BASI</name>
<evidence type="ECO:0008006" key="3">
    <source>
        <dbReference type="Google" id="ProtNLM"/>
    </source>
</evidence>
<dbReference type="AlphaFoldDB" id="A0A0L6VLB8"/>
<protein>
    <recommendedName>
        <fullName evidence="3">Copia protein</fullName>
    </recommendedName>
</protein>
<sequence>MQRRLTLRIKNPNELLQIYSDSSWGDDPQDRTSQSGYLCFLFGSLISWNSCKQRCVTYSSTEAELNPLVDSFHEGLWLKALLMEIWNIQMDATNHLIDDPDLNEQLMMSEEDFKLKMKNEHLIDNKGLDDKVKKFGSNPKTRHIDLKTKGIRQEVKHKSIRINLIKTTEMLADALTKAAPKSSILNLTQEIDPDFSVT</sequence>
<reference evidence="1 2" key="1">
    <citation type="submission" date="2015-08" db="EMBL/GenBank/DDBJ databases">
        <title>Next Generation Sequencing and Analysis of the Genome of Puccinia sorghi L Schw, the Causal Agent of Maize Common Rust.</title>
        <authorList>
            <person name="Rochi L."/>
            <person name="Burguener G."/>
            <person name="Darino M."/>
            <person name="Turjanski A."/>
            <person name="Kreff E."/>
            <person name="Dieguez M.J."/>
            <person name="Sacco F."/>
        </authorList>
    </citation>
    <scope>NUCLEOTIDE SEQUENCE [LARGE SCALE GENOMIC DNA]</scope>
    <source>
        <strain evidence="1 2">RO10H11247</strain>
    </source>
</reference>
<gene>
    <name evidence="1" type="ORF">VP01_1383g1</name>
</gene>
<proteinExistence type="predicted"/>
<dbReference type="PANTHER" id="PTHR11439:SF463">
    <property type="entry name" value="REVERSE TRANSCRIPTASE TY1_COPIA-TYPE DOMAIN-CONTAINING PROTEIN"/>
    <property type="match status" value="1"/>
</dbReference>
<dbReference type="VEuPathDB" id="FungiDB:VP01_1383g1"/>